<dbReference type="EMBL" id="CAAHFG010000004">
    <property type="protein sequence ID" value="VGO17013.1"/>
    <property type="molecule type" value="Genomic_DNA"/>
</dbReference>
<feature type="transmembrane region" description="Helical" evidence="1">
    <location>
        <begin position="84"/>
        <end position="102"/>
    </location>
</feature>
<dbReference type="RefSeq" id="WP_136082516.1">
    <property type="nucleotide sequence ID" value="NZ_CAAHFG010000004.1"/>
</dbReference>
<reference evidence="2 3" key="1">
    <citation type="submission" date="2019-04" db="EMBL/GenBank/DDBJ databases">
        <authorList>
            <person name="Van Vliet M D."/>
        </authorList>
    </citation>
    <scope>NUCLEOTIDE SEQUENCE [LARGE SCALE GENOMIC DNA]</scope>
    <source>
        <strain evidence="2 3">F1</strain>
    </source>
</reference>
<gene>
    <name evidence="2" type="ORF">PDESU_05607</name>
</gene>
<proteinExistence type="predicted"/>
<evidence type="ECO:0000313" key="3">
    <source>
        <dbReference type="Proteomes" id="UP000366872"/>
    </source>
</evidence>
<sequence>MNRTLKVVLTFVATILVPVVAMFAWSLLVGGVALAAGLMVFGRVLVRTLPPLDTPGKKWALFLVSFILFFAVAFVPCLFYYLDLFYILGLTVWGSTSLSAFFWARGEHRHKTVILHLALLLAFIAATVAAYCLYESGWERITFD</sequence>
<keyword evidence="1" id="KW-1133">Transmembrane helix</keyword>
<dbReference type="Proteomes" id="UP000366872">
    <property type="component" value="Unassembled WGS sequence"/>
</dbReference>
<dbReference type="AlphaFoldDB" id="A0A6C2UAX8"/>
<feature type="transmembrane region" description="Helical" evidence="1">
    <location>
        <begin position="59"/>
        <end position="79"/>
    </location>
</feature>
<accession>A0A6C2UAX8</accession>
<feature type="transmembrane region" description="Helical" evidence="1">
    <location>
        <begin position="114"/>
        <end position="134"/>
    </location>
</feature>
<organism evidence="2 3">
    <name type="scientific">Pontiella desulfatans</name>
    <dbReference type="NCBI Taxonomy" id="2750659"/>
    <lineage>
        <taxon>Bacteria</taxon>
        <taxon>Pseudomonadati</taxon>
        <taxon>Kiritimatiellota</taxon>
        <taxon>Kiritimatiellia</taxon>
        <taxon>Kiritimatiellales</taxon>
        <taxon>Pontiellaceae</taxon>
        <taxon>Pontiella</taxon>
    </lineage>
</organism>
<protein>
    <submittedName>
        <fullName evidence="2">Uncharacterized protein</fullName>
    </submittedName>
</protein>
<keyword evidence="1" id="KW-0812">Transmembrane</keyword>
<evidence type="ECO:0000313" key="2">
    <source>
        <dbReference type="EMBL" id="VGO17013.1"/>
    </source>
</evidence>
<keyword evidence="1" id="KW-0472">Membrane</keyword>
<keyword evidence="3" id="KW-1185">Reference proteome</keyword>
<name>A0A6C2UAX8_PONDE</name>
<evidence type="ECO:0000256" key="1">
    <source>
        <dbReference type="SAM" id="Phobius"/>
    </source>
</evidence>